<dbReference type="GO" id="GO:0004129">
    <property type="term" value="F:cytochrome-c oxidase activity"/>
    <property type="evidence" value="ECO:0007669"/>
    <property type="project" value="InterPro"/>
</dbReference>
<keyword evidence="1" id="KW-0812">Transmembrane</keyword>
<dbReference type="EMBL" id="AUZX01010960">
    <property type="protein sequence ID" value="EQD45188.1"/>
    <property type="molecule type" value="Genomic_DNA"/>
</dbReference>
<keyword evidence="1" id="KW-1133">Transmembrane helix</keyword>
<reference evidence="2" key="2">
    <citation type="journal article" date="2014" name="ISME J.">
        <title>Microbial stratification in low pH oxic and suboxic macroscopic growths along an acid mine drainage.</title>
        <authorList>
            <person name="Mendez-Garcia C."/>
            <person name="Mesa V."/>
            <person name="Sprenger R.R."/>
            <person name="Richter M."/>
            <person name="Diez M.S."/>
            <person name="Solano J."/>
            <person name="Bargiela R."/>
            <person name="Golyshina O.V."/>
            <person name="Manteca A."/>
            <person name="Ramos J.L."/>
            <person name="Gallego J.R."/>
            <person name="Llorente I."/>
            <person name="Martins Dos Santos V.A."/>
            <person name="Jensen O.N."/>
            <person name="Pelaez A.I."/>
            <person name="Sanchez J."/>
            <person name="Ferrer M."/>
        </authorList>
    </citation>
    <scope>NUCLEOTIDE SEQUENCE</scope>
</reference>
<dbReference type="Pfam" id="PF00115">
    <property type="entry name" value="COX1"/>
    <property type="match status" value="1"/>
</dbReference>
<accession>T0ZKK4</accession>
<feature type="transmembrane region" description="Helical" evidence="1">
    <location>
        <begin position="60"/>
        <end position="80"/>
    </location>
</feature>
<dbReference type="InterPro" id="IPR000883">
    <property type="entry name" value="Cyt_C_Oxase_1"/>
</dbReference>
<feature type="transmembrane region" description="Helical" evidence="1">
    <location>
        <begin position="136"/>
        <end position="156"/>
    </location>
</feature>
<dbReference type="GO" id="GO:0016020">
    <property type="term" value="C:membrane"/>
    <property type="evidence" value="ECO:0007669"/>
    <property type="project" value="InterPro"/>
</dbReference>
<dbReference type="Gene3D" id="1.20.210.10">
    <property type="entry name" value="Cytochrome c oxidase-like, subunit I domain"/>
    <property type="match status" value="1"/>
</dbReference>
<comment type="caution">
    <text evidence="2">The sequence shown here is derived from an EMBL/GenBank/DDBJ whole genome shotgun (WGS) entry which is preliminary data.</text>
</comment>
<proteinExistence type="predicted"/>
<dbReference type="AlphaFoldDB" id="T0ZKK4"/>
<evidence type="ECO:0000256" key="1">
    <source>
        <dbReference type="SAM" id="Phobius"/>
    </source>
</evidence>
<dbReference type="SUPFAM" id="SSF81442">
    <property type="entry name" value="Cytochrome c oxidase subunit I-like"/>
    <property type="match status" value="1"/>
</dbReference>
<feature type="transmembrane region" description="Helical" evidence="1">
    <location>
        <begin position="12"/>
        <end position="33"/>
    </location>
</feature>
<feature type="transmembrane region" description="Helical" evidence="1">
    <location>
        <begin position="100"/>
        <end position="124"/>
    </location>
</feature>
<evidence type="ECO:0000313" key="2">
    <source>
        <dbReference type="EMBL" id="EQD45188.1"/>
    </source>
</evidence>
<dbReference type="InterPro" id="IPR036927">
    <property type="entry name" value="Cyt_c_oxase-like_su1_sf"/>
</dbReference>
<keyword evidence="1" id="KW-0472">Membrane</keyword>
<organism evidence="2">
    <name type="scientific">mine drainage metagenome</name>
    <dbReference type="NCBI Taxonomy" id="410659"/>
    <lineage>
        <taxon>unclassified sequences</taxon>
        <taxon>metagenomes</taxon>
        <taxon>ecological metagenomes</taxon>
    </lineage>
</organism>
<reference evidence="2" key="1">
    <citation type="submission" date="2013-08" db="EMBL/GenBank/DDBJ databases">
        <authorList>
            <person name="Mendez C."/>
            <person name="Richter M."/>
            <person name="Ferrer M."/>
            <person name="Sanchez J."/>
        </authorList>
    </citation>
    <scope>NUCLEOTIDE SEQUENCE</scope>
</reference>
<gene>
    <name evidence="2" type="ORF">B1A_14916</name>
</gene>
<dbReference type="GO" id="GO:0009060">
    <property type="term" value="P:aerobic respiration"/>
    <property type="evidence" value="ECO:0007669"/>
    <property type="project" value="InterPro"/>
</dbReference>
<sequence>MHSLSDLRRLVKFFIVSATSLFIGAMHGMLQVFPPIRAWLDSIGSPYGGPGHMIDPLAHAHMNLVGGVVTLAMGTTYYLLPRLSGKRIYSQRLVQHSFWWLFIGVYGFYTTQMVFGIWEGYLMLHDRPAMTHAHHFYGPIVAVAGTCMAVGFMVYFSNIVLTLMGPVESTRAED</sequence>
<dbReference type="GO" id="GO:0020037">
    <property type="term" value="F:heme binding"/>
    <property type="evidence" value="ECO:0007669"/>
    <property type="project" value="InterPro"/>
</dbReference>
<protein>
    <submittedName>
        <fullName evidence="2">Cytochrome c oxidase, cbb3-type, subunit I</fullName>
    </submittedName>
</protein>
<name>T0ZKK4_9ZZZZ</name>